<keyword evidence="4 6" id="KW-0547">Nucleotide-binding</keyword>
<dbReference type="InterPro" id="IPR059117">
    <property type="entry name" value="APS_kinase_dom"/>
</dbReference>
<comment type="caution">
    <text evidence="9">The sequence shown here is derived from an EMBL/GenBank/DDBJ whole genome shotgun (WGS) entry which is preliminary data.</text>
</comment>
<dbReference type="GO" id="GO:0019379">
    <property type="term" value="P:sulfate assimilation, phosphoadenylyl sulfate reduction by phosphoadenylyl-sulfate reductase (thioredoxin)"/>
    <property type="evidence" value="ECO:0007669"/>
    <property type="project" value="TreeGrafter"/>
</dbReference>
<dbReference type="GO" id="GO:0005524">
    <property type="term" value="F:ATP binding"/>
    <property type="evidence" value="ECO:0007669"/>
    <property type="project" value="UniProtKB-UniRule"/>
</dbReference>
<dbReference type="AlphaFoldDB" id="A0A2R5ENK7"/>
<dbReference type="Pfam" id="PF01583">
    <property type="entry name" value="APS_kinase"/>
    <property type="match status" value="1"/>
</dbReference>
<dbReference type="PANTHER" id="PTHR42700">
    <property type="entry name" value="SULFATE ADENYLYLTRANSFERASE"/>
    <property type="match status" value="1"/>
</dbReference>
<feature type="binding site" evidence="6">
    <location>
        <begin position="46"/>
        <end position="53"/>
    </location>
    <ligand>
        <name>ATP</name>
        <dbReference type="ChEBI" id="CHEBI:30616"/>
    </ligand>
</feature>
<comment type="similarity">
    <text evidence="6 7">Belongs to the APS kinase family.</text>
</comment>
<keyword evidence="3 6" id="KW-0808">Transferase</keyword>
<dbReference type="RefSeq" id="WP_258234974.1">
    <property type="nucleotide sequence ID" value="NZ_BDQX01000163.1"/>
</dbReference>
<keyword evidence="6" id="KW-0597">Phosphoprotein</keyword>
<dbReference type="NCBIfam" id="NF003013">
    <property type="entry name" value="PRK03846.1"/>
    <property type="match status" value="1"/>
</dbReference>
<dbReference type="GO" id="GO:0070814">
    <property type="term" value="P:hydrogen sulfide biosynthetic process"/>
    <property type="evidence" value="ECO:0007669"/>
    <property type="project" value="UniProtKB-UniRule"/>
</dbReference>
<accession>A0A2R5ENK7</accession>
<evidence type="ECO:0000256" key="1">
    <source>
        <dbReference type="ARBA" id="ARBA00001823"/>
    </source>
</evidence>
<comment type="catalytic activity">
    <reaction evidence="1 6 7">
        <text>adenosine 5'-phosphosulfate + ATP = 3'-phosphoadenylyl sulfate + ADP + H(+)</text>
        <dbReference type="Rhea" id="RHEA:24152"/>
        <dbReference type="ChEBI" id="CHEBI:15378"/>
        <dbReference type="ChEBI" id="CHEBI:30616"/>
        <dbReference type="ChEBI" id="CHEBI:58243"/>
        <dbReference type="ChEBI" id="CHEBI:58339"/>
        <dbReference type="ChEBI" id="CHEBI:456216"/>
        <dbReference type="EC" id="2.7.1.25"/>
    </reaction>
</comment>
<evidence type="ECO:0000256" key="6">
    <source>
        <dbReference type="HAMAP-Rule" id="MF_00065"/>
    </source>
</evidence>
<dbReference type="HAMAP" id="MF_00065">
    <property type="entry name" value="Adenylyl_sulf_kinase"/>
    <property type="match status" value="1"/>
</dbReference>
<keyword evidence="6 7" id="KW-0418">Kinase</keyword>
<reference evidence="9 10" key="1">
    <citation type="submission" date="2017-08" db="EMBL/GenBank/DDBJ databases">
        <title>Substantial Increase in Enzyme Production by Combined Drug-Resistance Mutations in Paenibacillus agaridevorans.</title>
        <authorList>
            <person name="Tanaka Y."/>
            <person name="Funane K."/>
            <person name="Hosaka T."/>
            <person name="Shiwa Y."/>
            <person name="Fujita N."/>
            <person name="Miyazaki T."/>
            <person name="Yoshikawa H."/>
            <person name="Murakami K."/>
            <person name="Kasahara K."/>
            <person name="Inaoka T."/>
            <person name="Hiraga Y."/>
            <person name="Ochi K."/>
        </authorList>
    </citation>
    <scope>NUCLEOTIDE SEQUENCE [LARGE SCALE GENOMIC DNA]</scope>
    <source>
        <strain evidence="9 10">T-3040</strain>
    </source>
</reference>
<gene>
    <name evidence="6" type="primary">cysC</name>
    <name evidence="9" type="ORF">PAT3040_02850</name>
</gene>
<name>A0A2R5ENK7_9BACL</name>
<dbReference type="GO" id="GO:0005737">
    <property type="term" value="C:cytoplasm"/>
    <property type="evidence" value="ECO:0007669"/>
    <property type="project" value="TreeGrafter"/>
</dbReference>
<dbReference type="GO" id="GO:0010134">
    <property type="term" value="P:sulfate assimilation via adenylyl sulfate reduction"/>
    <property type="evidence" value="ECO:0007669"/>
    <property type="project" value="TreeGrafter"/>
</dbReference>
<evidence type="ECO:0000256" key="3">
    <source>
        <dbReference type="ARBA" id="ARBA00022679"/>
    </source>
</evidence>
<dbReference type="InterPro" id="IPR027417">
    <property type="entry name" value="P-loop_NTPase"/>
</dbReference>
<dbReference type="EC" id="2.7.1.25" evidence="2 6"/>
<dbReference type="Gene3D" id="3.40.50.300">
    <property type="entry name" value="P-loop containing nucleotide triphosphate hydrolases"/>
    <property type="match status" value="1"/>
</dbReference>
<dbReference type="InterPro" id="IPR002891">
    <property type="entry name" value="APS"/>
</dbReference>
<comment type="function">
    <text evidence="6 7">Catalyzes the synthesis of activated sulfate.</text>
</comment>
<dbReference type="GO" id="GO:0004781">
    <property type="term" value="F:sulfate adenylyltransferase (ATP) activity"/>
    <property type="evidence" value="ECO:0007669"/>
    <property type="project" value="TreeGrafter"/>
</dbReference>
<evidence type="ECO:0000259" key="8">
    <source>
        <dbReference type="Pfam" id="PF01583"/>
    </source>
</evidence>
<dbReference type="GO" id="GO:0004020">
    <property type="term" value="F:adenylylsulfate kinase activity"/>
    <property type="evidence" value="ECO:0007669"/>
    <property type="project" value="UniProtKB-UniRule"/>
</dbReference>
<protein>
    <recommendedName>
        <fullName evidence="2 6">Adenylyl-sulfate kinase</fullName>
        <ecNumber evidence="2 6">2.7.1.25</ecNumber>
    </recommendedName>
    <alternativeName>
        <fullName evidence="6">APS kinase</fullName>
    </alternativeName>
    <alternativeName>
        <fullName evidence="6">ATP adenosine-5'-phosphosulfate 3'-phosphotransferase</fullName>
    </alternativeName>
    <alternativeName>
        <fullName evidence="6">Adenosine-5'-phosphosulfate kinase</fullName>
    </alternativeName>
</protein>
<comment type="caution">
    <text evidence="6">Lacks conserved residue(s) required for the propagation of feature annotation.</text>
</comment>
<sequence length="214" mass="23627">MTYRSTFEMSGKIVAAARSDKNLPDQDSGSWSDGSESIGTTLWFTGLSGAGKSTIASGVAGQLRERGLRAEWLDGDELRRIFGQSLGFSREDRFQNISRAVYIAGLLNRHGVNVVVSMITPYAEMRDYARSELPRFAEIYVDCPLAVCEARDVKGLYGKARRGEIQAFTGISDPYEAPAQPDLVLRTAENDAEDCVRLVLETFFPLRTGGMPER</sequence>
<evidence type="ECO:0000256" key="4">
    <source>
        <dbReference type="ARBA" id="ARBA00022741"/>
    </source>
</evidence>
<comment type="pathway">
    <text evidence="6 7">Sulfur metabolism; hydrogen sulfide biosynthesis; sulfite from sulfate: step 2/3.</text>
</comment>
<dbReference type="PANTHER" id="PTHR42700:SF1">
    <property type="entry name" value="SULFATE ADENYLYLTRANSFERASE"/>
    <property type="match status" value="1"/>
</dbReference>
<dbReference type="SUPFAM" id="SSF52540">
    <property type="entry name" value="P-loop containing nucleoside triphosphate hydrolases"/>
    <property type="match status" value="1"/>
</dbReference>
<keyword evidence="5 6" id="KW-0067">ATP-binding</keyword>
<evidence type="ECO:0000256" key="2">
    <source>
        <dbReference type="ARBA" id="ARBA00012121"/>
    </source>
</evidence>
<evidence type="ECO:0000256" key="7">
    <source>
        <dbReference type="RuleBase" id="RU004347"/>
    </source>
</evidence>
<dbReference type="UniPathway" id="UPA00140">
    <property type="reaction ID" value="UER00205"/>
</dbReference>
<evidence type="ECO:0000313" key="9">
    <source>
        <dbReference type="EMBL" id="GBG08276.1"/>
    </source>
</evidence>
<proteinExistence type="inferred from homology"/>
<dbReference type="InterPro" id="IPR050512">
    <property type="entry name" value="Sulf_AdTrans/APS_kinase"/>
</dbReference>
<organism evidence="9 10">
    <name type="scientific">Paenibacillus agaridevorans</name>
    <dbReference type="NCBI Taxonomy" id="171404"/>
    <lineage>
        <taxon>Bacteria</taxon>
        <taxon>Bacillati</taxon>
        <taxon>Bacillota</taxon>
        <taxon>Bacilli</taxon>
        <taxon>Bacillales</taxon>
        <taxon>Paenibacillaceae</taxon>
        <taxon>Paenibacillus</taxon>
    </lineage>
</organism>
<dbReference type="EMBL" id="BDQX01000163">
    <property type="protein sequence ID" value="GBG08276.1"/>
    <property type="molecule type" value="Genomic_DNA"/>
</dbReference>
<feature type="domain" description="APS kinase" evidence="8">
    <location>
        <begin position="39"/>
        <end position="185"/>
    </location>
</feature>
<keyword evidence="10" id="KW-1185">Reference proteome</keyword>
<evidence type="ECO:0000256" key="5">
    <source>
        <dbReference type="ARBA" id="ARBA00022840"/>
    </source>
</evidence>
<evidence type="ECO:0000313" key="10">
    <source>
        <dbReference type="Proteomes" id="UP000245202"/>
    </source>
</evidence>
<dbReference type="Proteomes" id="UP000245202">
    <property type="component" value="Unassembled WGS sequence"/>
</dbReference>
<dbReference type="NCBIfam" id="TIGR00455">
    <property type="entry name" value="apsK"/>
    <property type="match status" value="1"/>
</dbReference>
<dbReference type="CDD" id="cd02027">
    <property type="entry name" value="APSK"/>
    <property type="match status" value="1"/>
</dbReference>